<dbReference type="Proteomes" id="UP000821845">
    <property type="component" value="Chromosome 1"/>
</dbReference>
<name>A0ACB7TG51_HYAAI</name>
<reference evidence="1" key="1">
    <citation type="submission" date="2020-05" db="EMBL/GenBank/DDBJ databases">
        <title>Large-scale comparative analyses of tick genomes elucidate their genetic diversity and vector capacities.</title>
        <authorList>
            <person name="Jia N."/>
            <person name="Wang J."/>
            <person name="Shi W."/>
            <person name="Du L."/>
            <person name="Sun Y."/>
            <person name="Zhan W."/>
            <person name="Jiang J."/>
            <person name="Wang Q."/>
            <person name="Zhang B."/>
            <person name="Ji P."/>
            <person name="Sakyi L.B."/>
            <person name="Cui X."/>
            <person name="Yuan T."/>
            <person name="Jiang B."/>
            <person name="Yang W."/>
            <person name="Lam T.T.-Y."/>
            <person name="Chang Q."/>
            <person name="Ding S."/>
            <person name="Wang X."/>
            <person name="Zhu J."/>
            <person name="Ruan X."/>
            <person name="Zhao L."/>
            <person name="Wei J."/>
            <person name="Que T."/>
            <person name="Du C."/>
            <person name="Cheng J."/>
            <person name="Dai P."/>
            <person name="Han X."/>
            <person name="Huang E."/>
            <person name="Gao Y."/>
            <person name="Liu J."/>
            <person name="Shao H."/>
            <person name="Ye R."/>
            <person name="Li L."/>
            <person name="Wei W."/>
            <person name="Wang X."/>
            <person name="Wang C."/>
            <person name="Yang T."/>
            <person name="Huo Q."/>
            <person name="Li W."/>
            <person name="Guo W."/>
            <person name="Chen H."/>
            <person name="Zhou L."/>
            <person name="Ni X."/>
            <person name="Tian J."/>
            <person name="Zhou Y."/>
            <person name="Sheng Y."/>
            <person name="Liu T."/>
            <person name="Pan Y."/>
            <person name="Xia L."/>
            <person name="Li J."/>
            <person name="Zhao F."/>
            <person name="Cao W."/>
        </authorList>
    </citation>
    <scope>NUCLEOTIDE SEQUENCE</scope>
    <source>
        <strain evidence="1">Hyas-2018</strain>
    </source>
</reference>
<gene>
    <name evidence="1" type="ORF">HPB50_009953</name>
</gene>
<keyword evidence="2" id="KW-1185">Reference proteome</keyword>
<proteinExistence type="predicted"/>
<protein>
    <submittedName>
        <fullName evidence="1">Uncharacterized protein</fullName>
    </submittedName>
</protein>
<organism evidence="1 2">
    <name type="scientific">Hyalomma asiaticum</name>
    <name type="common">Tick</name>
    <dbReference type="NCBI Taxonomy" id="266040"/>
    <lineage>
        <taxon>Eukaryota</taxon>
        <taxon>Metazoa</taxon>
        <taxon>Ecdysozoa</taxon>
        <taxon>Arthropoda</taxon>
        <taxon>Chelicerata</taxon>
        <taxon>Arachnida</taxon>
        <taxon>Acari</taxon>
        <taxon>Parasitiformes</taxon>
        <taxon>Ixodida</taxon>
        <taxon>Ixodoidea</taxon>
        <taxon>Ixodidae</taxon>
        <taxon>Hyalomminae</taxon>
        <taxon>Hyalomma</taxon>
    </lineage>
</organism>
<evidence type="ECO:0000313" key="2">
    <source>
        <dbReference type="Proteomes" id="UP000821845"/>
    </source>
</evidence>
<evidence type="ECO:0000313" key="1">
    <source>
        <dbReference type="EMBL" id="KAH6945795.1"/>
    </source>
</evidence>
<dbReference type="EMBL" id="CM023481">
    <property type="protein sequence ID" value="KAH6945795.1"/>
    <property type="molecule type" value="Genomic_DNA"/>
</dbReference>
<accession>A0ACB7TG51</accession>
<comment type="caution">
    <text evidence="1">The sequence shown here is derived from an EMBL/GenBank/DDBJ whole genome shotgun (WGS) entry which is preliminary data.</text>
</comment>
<sequence>MEVVVEGEDISAKEIEEEQGWKTIHARNEKNRASDADMEGDKQGDAKPADADQHKRRECKNIQRMNAAPKKPHLPKEDIKVIIRPKDGFNTAGYSVAQIGDYILRATGLKPEVVKDSIRINERQNIVVQIYIYIQCDEGLLYGRQNIRSHRIHGGAKIRRKGSSEGYRTTIPPEDIEKSLVNERNPRILRAKRMGCTNHAIIVLQGMYVPRYMYYRSCEYRCVLYKKQYEACYVCEKLGHRSDVCPQPQVKRCRECGSAEPTPDHQYEPKCLLCGRDHPTGDRKCKARVRTPYLIKKRQWGRKLQENASREQ</sequence>